<reference evidence="1" key="1">
    <citation type="submission" date="2021-06" db="EMBL/GenBank/DDBJ databases">
        <authorList>
            <person name="Kallberg Y."/>
            <person name="Tangrot J."/>
            <person name="Rosling A."/>
        </authorList>
    </citation>
    <scope>NUCLEOTIDE SEQUENCE</scope>
    <source>
        <strain evidence="1">MA453B</strain>
    </source>
</reference>
<sequence>MNHQMKEKPNDNSVYVTNTRGFMFALGKRREVYYKIKYEYALTDLNNSLKSNQMMRLHGLIYRLMGRHLKICRSFQNSN</sequence>
<dbReference type="Proteomes" id="UP000789405">
    <property type="component" value="Unassembled WGS sequence"/>
</dbReference>
<gene>
    <name evidence="1" type="ORF">DERYTH_LOCUS18787</name>
</gene>
<organism evidence="1 2">
    <name type="scientific">Dentiscutata erythropus</name>
    <dbReference type="NCBI Taxonomy" id="1348616"/>
    <lineage>
        <taxon>Eukaryota</taxon>
        <taxon>Fungi</taxon>
        <taxon>Fungi incertae sedis</taxon>
        <taxon>Mucoromycota</taxon>
        <taxon>Glomeromycotina</taxon>
        <taxon>Glomeromycetes</taxon>
        <taxon>Diversisporales</taxon>
        <taxon>Gigasporaceae</taxon>
        <taxon>Dentiscutata</taxon>
    </lineage>
</organism>
<keyword evidence="2" id="KW-1185">Reference proteome</keyword>
<evidence type="ECO:0000313" key="1">
    <source>
        <dbReference type="EMBL" id="CAG8772072.1"/>
    </source>
</evidence>
<evidence type="ECO:0000313" key="2">
    <source>
        <dbReference type="Proteomes" id="UP000789405"/>
    </source>
</evidence>
<dbReference type="AlphaFoldDB" id="A0A9N9P003"/>
<feature type="non-terminal residue" evidence="1">
    <location>
        <position position="79"/>
    </location>
</feature>
<proteinExistence type="predicted"/>
<dbReference type="EMBL" id="CAJVPY010019572">
    <property type="protein sequence ID" value="CAG8772072.1"/>
    <property type="molecule type" value="Genomic_DNA"/>
</dbReference>
<comment type="caution">
    <text evidence="1">The sequence shown here is derived from an EMBL/GenBank/DDBJ whole genome shotgun (WGS) entry which is preliminary data.</text>
</comment>
<protein>
    <submittedName>
        <fullName evidence="1">13259_t:CDS:1</fullName>
    </submittedName>
</protein>
<accession>A0A9N9P003</accession>
<name>A0A9N9P003_9GLOM</name>